<dbReference type="SFLD" id="SFLDS00003">
    <property type="entry name" value="Haloacid_Dehalogenase"/>
    <property type="match status" value="1"/>
</dbReference>
<evidence type="ECO:0000256" key="4">
    <source>
        <dbReference type="ARBA" id="ARBA00013078"/>
    </source>
</evidence>
<evidence type="ECO:0000313" key="6">
    <source>
        <dbReference type="EMBL" id="HGT37955.1"/>
    </source>
</evidence>
<keyword evidence="6" id="KW-0378">Hydrolase</keyword>
<dbReference type="InterPro" id="IPR036412">
    <property type="entry name" value="HAD-like_sf"/>
</dbReference>
<dbReference type="GO" id="GO:0006281">
    <property type="term" value="P:DNA repair"/>
    <property type="evidence" value="ECO:0007669"/>
    <property type="project" value="TreeGrafter"/>
</dbReference>
<dbReference type="InterPro" id="IPR023214">
    <property type="entry name" value="HAD_sf"/>
</dbReference>
<dbReference type="GO" id="GO:0008967">
    <property type="term" value="F:phosphoglycolate phosphatase activity"/>
    <property type="evidence" value="ECO:0007669"/>
    <property type="project" value="UniProtKB-EC"/>
</dbReference>
<dbReference type="SUPFAM" id="SSF56784">
    <property type="entry name" value="HAD-like"/>
    <property type="match status" value="1"/>
</dbReference>
<evidence type="ECO:0000256" key="1">
    <source>
        <dbReference type="ARBA" id="ARBA00000830"/>
    </source>
</evidence>
<reference evidence="6" key="1">
    <citation type="journal article" date="2020" name="mSystems">
        <title>Genome- and Community-Level Interaction Insights into Carbon Utilization and Element Cycling Functions of Hydrothermarchaeota in Hydrothermal Sediment.</title>
        <authorList>
            <person name="Zhou Z."/>
            <person name="Liu Y."/>
            <person name="Xu W."/>
            <person name="Pan J."/>
            <person name="Luo Z.H."/>
            <person name="Li M."/>
        </authorList>
    </citation>
    <scope>NUCLEOTIDE SEQUENCE [LARGE SCALE GENOMIC DNA]</scope>
    <source>
        <strain evidence="6">SpSt-508</strain>
    </source>
</reference>
<comment type="caution">
    <text evidence="6">The sequence shown here is derived from an EMBL/GenBank/DDBJ whole genome shotgun (WGS) entry which is preliminary data.</text>
</comment>
<dbReference type="PANTHER" id="PTHR43434:SF1">
    <property type="entry name" value="PHOSPHOGLYCOLATE PHOSPHATASE"/>
    <property type="match status" value="1"/>
</dbReference>
<proteinExistence type="inferred from homology"/>
<accession>A0A7C4LJ57</accession>
<dbReference type="PANTHER" id="PTHR43434">
    <property type="entry name" value="PHOSPHOGLYCOLATE PHOSPHATASE"/>
    <property type="match status" value="1"/>
</dbReference>
<gene>
    <name evidence="6" type="ORF">ENS64_01600</name>
</gene>
<dbReference type="GO" id="GO:0005829">
    <property type="term" value="C:cytosol"/>
    <property type="evidence" value="ECO:0007669"/>
    <property type="project" value="TreeGrafter"/>
</dbReference>
<name>A0A7C4LJ57_9PLAN</name>
<organism evidence="6">
    <name type="scientific">Schlesneria paludicola</name>
    <dbReference type="NCBI Taxonomy" id="360056"/>
    <lineage>
        <taxon>Bacteria</taxon>
        <taxon>Pseudomonadati</taxon>
        <taxon>Planctomycetota</taxon>
        <taxon>Planctomycetia</taxon>
        <taxon>Planctomycetales</taxon>
        <taxon>Planctomycetaceae</taxon>
        <taxon>Schlesneria</taxon>
    </lineage>
</organism>
<evidence type="ECO:0000256" key="2">
    <source>
        <dbReference type="ARBA" id="ARBA00004818"/>
    </source>
</evidence>
<comment type="catalytic activity">
    <reaction evidence="1">
        <text>2-phosphoglycolate + H2O = glycolate + phosphate</text>
        <dbReference type="Rhea" id="RHEA:14369"/>
        <dbReference type="ChEBI" id="CHEBI:15377"/>
        <dbReference type="ChEBI" id="CHEBI:29805"/>
        <dbReference type="ChEBI" id="CHEBI:43474"/>
        <dbReference type="ChEBI" id="CHEBI:58033"/>
        <dbReference type="EC" id="3.1.3.18"/>
    </reaction>
</comment>
<evidence type="ECO:0000256" key="5">
    <source>
        <dbReference type="SAM" id="MobiDB-lite"/>
    </source>
</evidence>
<dbReference type="CDD" id="cd01427">
    <property type="entry name" value="HAD_like"/>
    <property type="match status" value="1"/>
</dbReference>
<dbReference type="InterPro" id="IPR050155">
    <property type="entry name" value="HAD-like_hydrolase_sf"/>
</dbReference>
<dbReference type="Gene3D" id="3.40.50.1000">
    <property type="entry name" value="HAD superfamily/HAD-like"/>
    <property type="match status" value="1"/>
</dbReference>
<comment type="similarity">
    <text evidence="3">Belongs to the HAD-like hydrolase superfamily. CbbY/CbbZ/Gph/YieH family.</text>
</comment>
<evidence type="ECO:0000256" key="3">
    <source>
        <dbReference type="ARBA" id="ARBA00006171"/>
    </source>
</evidence>
<sequence length="325" mass="36161">MNRRRRRYTGAPLWATPRDRPRAPGGRVSVVTPAALCADYPTRLRHRPKHPAWNQPLEIIRPLPRRLAPRLAVFDFDGTLSLIRGGWTDVMVDMMVEHLLRAPRTDEESSLRQRVLDFVLELNGQPTIFQMQRFADELRQAGAQPAPPEAYHEEYLHRLGARIDARKTAIRRGDAAPDDLLVPGSRALLQSLSERGVELVLASGTEIESVREEAAILHIDHFFAGRIYGPGADPRAFTKLSVMQQALHRRGIPPEALVGFGDGVVETENAHYLGGVAVGVASDEIGRSGIPAGWKRHRLIEAGAHLIVADYRDPAPLLAWLWDVA</sequence>
<dbReference type="Pfam" id="PF00702">
    <property type="entry name" value="Hydrolase"/>
    <property type="match status" value="1"/>
</dbReference>
<dbReference type="SFLD" id="SFLDG01129">
    <property type="entry name" value="C1.5:_HAD__Beta-PGM__Phosphata"/>
    <property type="match status" value="1"/>
</dbReference>
<comment type="pathway">
    <text evidence="2">Organic acid metabolism; glycolate biosynthesis; glycolate from 2-phosphoglycolate: step 1/1.</text>
</comment>
<protein>
    <recommendedName>
        <fullName evidence="4">phosphoglycolate phosphatase</fullName>
        <ecNumber evidence="4">3.1.3.18</ecNumber>
    </recommendedName>
</protein>
<feature type="region of interest" description="Disordered" evidence="5">
    <location>
        <begin position="1"/>
        <end position="27"/>
    </location>
</feature>
<dbReference type="EC" id="3.1.3.18" evidence="4"/>
<dbReference type="AlphaFoldDB" id="A0A7C4LJ57"/>
<dbReference type="EMBL" id="DSVQ01000003">
    <property type="protein sequence ID" value="HGT37955.1"/>
    <property type="molecule type" value="Genomic_DNA"/>
</dbReference>